<reference evidence="3 4" key="1">
    <citation type="submission" date="2019-11" db="EMBL/GenBank/DDBJ databases">
        <title>Pedobacter petrophilus genome.</title>
        <authorList>
            <person name="Feldbauer M.J."/>
            <person name="Newman J.D."/>
        </authorList>
    </citation>
    <scope>NUCLEOTIDE SEQUENCE [LARGE SCALE GENOMIC DNA]</scope>
    <source>
        <strain evidence="3 4">LMG 29686</strain>
    </source>
</reference>
<dbReference type="PANTHER" id="PTHR34477:SF5">
    <property type="entry name" value="BSL5627 PROTEIN"/>
    <property type="match status" value="1"/>
</dbReference>
<dbReference type="Pfam" id="PF01541">
    <property type="entry name" value="GIY-YIG"/>
    <property type="match status" value="1"/>
</dbReference>
<dbReference type="OrthoDB" id="1495241at2"/>
<comment type="caution">
    <text evidence="3">The sequence shown here is derived from an EMBL/GenBank/DDBJ whole genome shotgun (WGS) entry which is preliminary data.</text>
</comment>
<comment type="similarity">
    <text evidence="1">Belongs to the UPF0213 family.</text>
</comment>
<dbReference type="InterPro" id="IPR000305">
    <property type="entry name" value="GIY-YIG_endonuc"/>
</dbReference>
<accession>A0A7K0G598</accession>
<dbReference type="CDD" id="cd10448">
    <property type="entry name" value="GIY-YIG_unchar_3"/>
    <property type="match status" value="1"/>
</dbReference>
<evidence type="ECO:0000259" key="2">
    <source>
        <dbReference type="PROSITE" id="PS50164"/>
    </source>
</evidence>
<proteinExistence type="inferred from homology"/>
<dbReference type="SMART" id="SM00465">
    <property type="entry name" value="GIYc"/>
    <property type="match status" value="1"/>
</dbReference>
<gene>
    <name evidence="3" type="ORF">GJU39_23315</name>
</gene>
<dbReference type="Gene3D" id="3.40.1440.10">
    <property type="entry name" value="GIY-YIG endonuclease"/>
    <property type="match status" value="1"/>
</dbReference>
<keyword evidence="4" id="KW-1185">Reference proteome</keyword>
<dbReference type="PROSITE" id="PS50164">
    <property type="entry name" value="GIY_YIG"/>
    <property type="match status" value="1"/>
</dbReference>
<dbReference type="RefSeq" id="WP_154283382.1">
    <property type="nucleotide sequence ID" value="NZ_JBHUJQ010000001.1"/>
</dbReference>
<organism evidence="3 4">
    <name type="scientific">Pedobacter petrophilus</name>
    <dbReference type="NCBI Taxonomy" id="1908241"/>
    <lineage>
        <taxon>Bacteria</taxon>
        <taxon>Pseudomonadati</taxon>
        <taxon>Bacteroidota</taxon>
        <taxon>Sphingobacteriia</taxon>
        <taxon>Sphingobacteriales</taxon>
        <taxon>Sphingobacteriaceae</taxon>
        <taxon>Pedobacter</taxon>
    </lineage>
</organism>
<evidence type="ECO:0000256" key="1">
    <source>
        <dbReference type="ARBA" id="ARBA00007435"/>
    </source>
</evidence>
<evidence type="ECO:0000313" key="3">
    <source>
        <dbReference type="EMBL" id="MRX78993.1"/>
    </source>
</evidence>
<dbReference type="InterPro" id="IPR035901">
    <property type="entry name" value="GIY-YIG_endonuc_sf"/>
</dbReference>
<feature type="domain" description="GIY-YIG" evidence="2">
    <location>
        <begin position="3"/>
        <end position="80"/>
    </location>
</feature>
<dbReference type="EMBL" id="WKKH01000120">
    <property type="protein sequence ID" value="MRX78993.1"/>
    <property type="molecule type" value="Genomic_DNA"/>
</dbReference>
<dbReference type="InterPro" id="IPR050190">
    <property type="entry name" value="UPF0213_domain"/>
</dbReference>
<name>A0A7K0G598_9SPHI</name>
<sequence>MERGGCIYILTNFNNTVLYIGVTSDLYSRIIEHREKKYPQSFTSKYNCNKLIYYEQFSTITEAIGREKQLKNWRREWKIKLIQTQNQNWDDLFLSLED</sequence>
<dbReference type="AlphaFoldDB" id="A0A7K0G598"/>
<dbReference type="Proteomes" id="UP000487757">
    <property type="component" value="Unassembled WGS sequence"/>
</dbReference>
<dbReference type="PANTHER" id="PTHR34477">
    <property type="entry name" value="UPF0213 PROTEIN YHBQ"/>
    <property type="match status" value="1"/>
</dbReference>
<dbReference type="SUPFAM" id="SSF82771">
    <property type="entry name" value="GIY-YIG endonuclease"/>
    <property type="match status" value="1"/>
</dbReference>
<evidence type="ECO:0000313" key="4">
    <source>
        <dbReference type="Proteomes" id="UP000487757"/>
    </source>
</evidence>
<protein>
    <submittedName>
        <fullName evidence="3">GIY-YIG nuclease family protein</fullName>
    </submittedName>
</protein>